<name>A0A6G4VJ89_9ACTN</name>
<keyword evidence="3" id="KW-1185">Reference proteome</keyword>
<proteinExistence type="predicted"/>
<dbReference type="Proteomes" id="UP000472335">
    <property type="component" value="Unassembled WGS sequence"/>
</dbReference>
<comment type="caution">
    <text evidence="2">The sequence shown here is derived from an EMBL/GenBank/DDBJ whole genome shotgun (WGS) entry which is preliminary data.</text>
</comment>
<dbReference type="Pfam" id="PF02441">
    <property type="entry name" value="Flavoprotein"/>
    <property type="match status" value="1"/>
</dbReference>
<dbReference type="Gene3D" id="3.40.50.1950">
    <property type="entry name" value="Flavin prenyltransferase-like"/>
    <property type="match status" value="1"/>
</dbReference>
<dbReference type="GO" id="GO:0071513">
    <property type="term" value="C:phosphopantothenoylcysteine decarboxylase complex"/>
    <property type="evidence" value="ECO:0007669"/>
    <property type="project" value="TreeGrafter"/>
</dbReference>
<accession>A0A6G4VJ89</accession>
<organism evidence="2 3">
    <name type="scientific">Streptomyces scabichelini</name>
    <dbReference type="NCBI Taxonomy" id="2711217"/>
    <lineage>
        <taxon>Bacteria</taxon>
        <taxon>Bacillati</taxon>
        <taxon>Actinomycetota</taxon>
        <taxon>Actinomycetes</taxon>
        <taxon>Kitasatosporales</taxon>
        <taxon>Streptomycetaceae</taxon>
        <taxon>Streptomyces</taxon>
    </lineage>
</organism>
<evidence type="ECO:0000313" key="2">
    <source>
        <dbReference type="EMBL" id="NGO14179.1"/>
    </source>
</evidence>
<dbReference type="GO" id="GO:0015937">
    <property type="term" value="P:coenzyme A biosynthetic process"/>
    <property type="evidence" value="ECO:0007669"/>
    <property type="project" value="TreeGrafter"/>
</dbReference>
<dbReference type="InterPro" id="IPR036551">
    <property type="entry name" value="Flavin_trans-like"/>
</dbReference>
<sequence length="189" mass="20439">MPDDDALGVIACGASAAVSLPAYLSRVRRALPRIPVRVLLTTSAERFVRPEVVGWYADECLTSDTAGLNPTEFASRSRGVTVLPASANTLACAALGLAGTPAQTALLVAAPPVLFFPSMNRTMWTRSSVRRHVAELRAEGHTVVDPSPGEAYEIWQRRIVPSVIMPGPDPAVEVITAWWKELTARERHE</sequence>
<dbReference type="EMBL" id="JAAKZY010000239">
    <property type="protein sequence ID" value="NGO14179.1"/>
    <property type="molecule type" value="Genomic_DNA"/>
</dbReference>
<dbReference type="GO" id="GO:0004633">
    <property type="term" value="F:phosphopantothenoylcysteine decarboxylase activity"/>
    <property type="evidence" value="ECO:0007669"/>
    <property type="project" value="TreeGrafter"/>
</dbReference>
<dbReference type="PANTHER" id="PTHR14359">
    <property type="entry name" value="HOMO-OLIGOMERIC FLAVIN CONTAINING CYS DECARBOXYLASE FAMILY"/>
    <property type="match status" value="1"/>
</dbReference>
<dbReference type="SUPFAM" id="SSF52507">
    <property type="entry name" value="Homo-oligomeric flavin-containing Cys decarboxylases, HFCD"/>
    <property type="match status" value="1"/>
</dbReference>
<evidence type="ECO:0000313" key="3">
    <source>
        <dbReference type="Proteomes" id="UP000472335"/>
    </source>
</evidence>
<protein>
    <submittedName>
        <fullName evidence="2">Flavoprotein</fullName>
    </submittedName>
</protein>
<evidence type="ECO:0000259" key="1">
    <source>
        <dbReference type="Pfam" id="PF02441"/>
    </source>
</evidence>
<reference evidence="2 3" key="1">
    <citation type="submission" date="2020-02" db="EMBL/GenBank/DDBJ databases">
        <title>Whole-genome analyses of novel actinobacteria.</title>
        <authorList>
            <person name="Sahin N."/>
            <person name="Gencbay T."/>
        </authorList>
    </citation>
    <scope>NUCLEOTIDE SEQUENCE [LARGE SCALE GENOMIC DNA]</scope>
    <source>
        <strain evidence="2 3">HC44</strain>
    </source>
</reference>
<dbReference type="PANTHER" id="PTHR14359:SF6">
    <property type="entry name" value="PHOSPHOPANTOTHENOYLCYSTEINE DECARBOXYLASE"/>
    <property type="match status" value="1"/>
</dbReference>
<dbReference type="InterPro" id="IPR003382">
    <property type="entry name" value="Flavoprotein"/>
</dbReference>
<dbReference type="GO" id="GO:0010181">
    <property type="term" value="F:FMN binding"/>
    <property type="evidence" value="ECO:0007669"/>
    <property type="project" value="TreeGrafter"/>
</dbReference>
<dbReference type="AlphaFoldDB" id="A0A6G4VJ89"/>
<gene>
    <name evidence="2" type="ORF">G5C60_42950</name>
</gene>
<feature type="domain" description="Flavoprotein" evidence="1">
    <location>
        <begin position="7"/>
        <end position="136"/>
    </location>
</feature>
<dbReference type="RefSeq" id="WP_165268283.1">
    <property type="nucleotide sequence ID" value="NZ_JAAKZY010000239.1"/>
</dbReference>